<dbReference type="Proteomes" id="UP000190774">
    <property type="component" value="Unassembled WGS sequence"/>
</dbReference>
<dbReference type="CDD" id="cd09872">
    <property type="entry name" value="PIN_Sll0205-like"/>
    <property type="match status" value="1"/>
</dbReference>
<name>A0A1T4YWC2_9BACT</name>
<evidence type="ECO:0000313" key="3">
    <source>
        <dbReference type="Proteomes" id="UP000190774"/>
    </source>
</evidence>
<keyword evidence="3" id="KW-1185">Reference proteome</keyword>
<dbReference type="STRING" id="48467.SAMN02745166_04402"/>
<dbReference type="InterPro" id="IPR041705">
    <property type="entry name" value="PIN_Sll0205"/>
</dbReference>
<dbReference type="Gene3D" id="3.40.50.1010">
    <property type="entry name" value="5'-nuclease"/>
    <property type="match status" value="1"/>
</dbReference>
<dbReference type="InterPro" id="IPR052919">
    <property type="entry name" value="TA_system_RNase"/>
</dbReference>
<gene>
    <name evidence="2" type="ORF">SAMN02745166_04402</name>
</gene>
<accession>A0A1T4YWC2</accession>
<sequence>MNLLLDTQIFIWADQDKGKLSAAVQSAMEDRSNLLFISTASICEMQIKVQLGKLSIRKPLADLIEEYVSRDVLRVVPVYPEHTYALQQLPPLHRDPFDRLIVATALVEHSTILSVDEFVKQYAVPVIG</sequence>
<dbReference type="InterPro" id="IPR029060">
    <property type="entry name" value="PIN-like_dom_sf"/>
</dbReference>
<dbReference type="OrthoDB" id="9798990at2"/>
<dbReference type="EMBL" id="FUYE01000019">
    <property type="protein sequence ID" value="SKB06026.1"/>
    <property type="molecule type" value="Genomic_DNA"/>
</dbReference>
<proteinExistence type="predicted"/>
<dbReference type="InterPro" id="IPR002716">
    <property type="entry name" value="PIN_dom"/>
</dbReference>
<dbReference type="AlphaFoldDB" id="A0A1T4YWC2"/>
<dbReference type="PANTHER" id="PTHR36173:SF2">
    <property type="entry name" value="RIBONUCLEASE VAPC16"/>
    <property type="match status" value="1"/>
</dbReference>
<organism evidence="2 3">
    <name type="scientific">Prosthecobacter debontii</name>
    <dbReference type="NCBI Taxonomy" id="48467"/>
    <lineage>
        <taxon>Bacteria</taxon>
        <taxon>Pseudomonadati</taxon>
        <taxon>Verrucomicrobiota</taxon>
        <taxon>Verrucomicrobiia</taxon>
        <taxon>Verrucomicrobiales</taxon>
        <taxon>Verrucomicrobiaceae</taxon>
        <taxon>Prosthecobacter</taxon>
    </lineage>
</organism>
<dbReference type="SUPFAM" id="SSF88723">
    <property type="entry name" value="PIN domain-like"/>
    <property type="match status" value="1"/>
</dbReference>
<dbReference type="Pfam" id="PF01850">
    <property type="entry name" value="PIN"/>
    <property type="match status" value="1"/>
</dbReference>
<feature type="domain" description="PIN" evidence="1">
    <location>
        <begin position="4"/>
        <end position="122"/>
    </location>
</feature>
<reference evidence="3" key="1">
    <citation type="submission" date="2017-02" db="EMBL/GenBank/DDBJ databases">
        <authorList>
            <person name="Varghese N."/>
            <person name="Submissions S."/>
        </authorList>
    </citation>
    <scope>NUCLEOTIDE SEQUENCE [LARGE SCALE GENOMIC DNA]</scope>
    <source>
        <strain evidence="3">ATCC 700200</strain>
    </source>
</reference>
<evidence type="ECO:0000259" key="1">
    <source>
        <dbReference type="Pfam" id="PF01850"/>
    </source>
</evidence>
<evidence type="ECO:0000313" key="2">
    <source>
        <dbReference type="EMBL" id="SKB06026.1"/>
    </source>
</evidence>
<dbReference type="PANTHER" id="PTHR36173">
    <property type="entry name" value="RIBONUCLEASE VAPC16-RELATED"/>
    <property type="match status" value="1"/>
</dbReference>
<protein>
    <submittedName>
        <fullName evidence="2">PIN domain nuclease, a component of toxin-antitoxin system (PIN domain)</fullName>
    </submittedName>
</protein>